<proteinExistence type="predicted"/>
<evidence type="ECO:0000313" key="2">
    <source>
        <dbReference type="Proteomes" id="UP000003835"/>
    </source>
</evidence>
<accession>B4VRX4</accession>
<dbReference type="HOGENOM" id="CLU_884834_0_0_3"/>
<gene>
    <name evidence="1" type="ORF">MC7420_2292</name>
</gene>
<protein>
    <submittedName>
        <fullName evidence="1">Uncharacterized protein</fullName>
    </submittedName>
</protein>
<dbReference type="eggNOG" id="ENOG5031FB4">
    <property type="taxonomic scope" value="Bacteria"/>
</dbReference>
<name>B4VRX4_9CYAN</name>
<reference evidence="1 2" key="1">
    <citation type="submission" date="2008-07" db="EMBL/GenBank/DDBJ databases">
        <authorList>
            <person name="Tandeau de Marsac N."/>
            <person name="Ferriera S."/>
            <person name="Johnson J."/>
            <person name="Kravitz S."/>
            <person name="Beeson K."/>
            <person name="Sutton G."/>
            <person name="Rogers Y.-H."/>
            <person name="Friedman R."/>
            <person name="Frazier M."/>
            <person name="Venter J.C."/>
        </authorList>
    </citation>
    <scope>NUCLEOTIDE SEQUENCE [LARGE SCALE GENOMIC DNA]</scope>
    <source>
        <strain evidence="1 2">PCC 7420</strain>
    </source>
</reference>
<dbReference type="Proteomes" id="UP000003835">
    <property type="component" value="Unassembled WGS sequence"/>
</dbReference>
<dbReference type="STRING" id="118168.MC7420_2292"/>
<sequence length="314" mass="33105">MILGQNEEDGDIFVRDGDGNTTIQISGSTGDISASDVNLRDDEFARINMRATSPDNDVRMFIDARGDGTNRGQLGTFSDHELHIVTNNATRMVVSENGNVGIGVTDPQSQLEVNGQVQANGILFSDGSVQTTATLVGPRGPRGEDGDILLFPSSATNNHTVDQATIHLDANAGEITFSNADCAEEFTIAEAIDAIPGSVMVLNDDGLLQPSNRAYDKRVVGIISGAGKYKPGLLLDKQDRESNRSPIAIMGKVYCMATADVAPINVGDLLTTSHISGHAMKVTDEHKAFGAVVGKALAPFTDGTGLIPVLLALQ</sequence>
<evidence type="ECO:0000313" key="1">
    <source>
        <dbReference type="EMBL" id="EDX75288.1"/>
    </source>
</evidence>
<dbReference type="EMBL" id="DS989850">
    <property type="protein sequence ID" value="EDX75288.1"/>
    <property type="molecule type" value="Genomic_DNA"/>
</dbReference>
<organism evidence="1 2">
    <name type="scientific">Coleofasciculus chthonoplastes PCC 7420</name>
    <dbReference type="NCBI Taxonomy" id="118168"/>
    <lineage>
        <taxon>Bacteria</taxon>
        <taxon>Bacillati</taxon>
        <taxon>Cyanobacteriota</taxon>
        <taxon>Cyanophyceae</taxon>
        <taxon>Coleofasciculales</taxon>
        <taxon>Coleofasciculaceae</taxon>
        <taxon>Coleofasciculus</taxon>
    </lineage>
</organism>
<keyword evidence="2" id="KW-1185">Reference proteome</keyword>
<dbReference type="AlphaFoldDB" id="B4VRX4"/>